<dbReference type="InterPro" id="IPR001314">
    <property type="entry name" value="Peptidase_S1A"/>
</dbReference>
<evidence type="ECO:0000256" key="8">
    <source>
        <dbReference type="ARBA" id="ARBA00022837"/>
    </source>
</evidence>
<comment type="subcellular location">
    <subcellularLocation>
        <location evidence="2">Secreted</location>
    </subcellularLocation>
</comment>
<keyword evidence="5" id="KW-0479">Metal-binding</keyword>
<comment type="similarity">
    <text evidence="10">Belongs to the peptidase S1 family. CLIP subfamily.</text>
</comment>
<keyword evidence="9" id="KW-1015">Disulfide bond</keyword>
<dbReference type="Ensembl" id="ENSLLET00000004070.1">
    <property type="protein sequence ID" value="ENSLLEP00000003887.1"/>
    <property type="gene ID" value="ENSLLEG00000002505.1"/>
</dbReference>
<dbReference type="SUPFAM" id="SSF50494">
    <property type="entry name" value="Trypsin-like serine proteases"/>
    <property type="match status" value="1"/>
</dbReference>
<keyword evidence="7" id="KW-0720">Serine protease</keyword>
<dbReference type="PRINTS" id="PR00722">
    <property type="entry name" value="CHYMOTRYPSIN"/>
</dbReference>
<comment type="catalytic activity">
    <reaction evidence="11">
        <text>Hydrolysis of proteins, including elastin. Preferential cleavage: Ala-|-Xaa.</text>
        <dbReference type="EC" id="3.4.21.36"/>
    </reaction>
</comment>
<dbReference type="GO" id="GO:0004252">
    <property type="term" value="F:serine-type endopeptidase activity"/>
    <property type="evidence" value="ECO:0007669"/>
    <property type="project" value="UniProtKB-EC"/>
</dbReference>
<name>A0A8C5LXB4_9ANUR</name>
<sequence>MFSLLLAALLLQGHCKADIQFTQNGHVVGRTDAVPNSWPSQVSLQVFQNNVWLHICGGSLIRTKWVLTAAHCVDRPSTYRVVLGEHHLFQNEGTEQAISVDKVIYHAKWNPIFALNHDIAVLRLATNAVLNNAVQLAKLPSPGVMLSNEYPCLITGWGALDGKKAVILQQAPVPVVSHDICSSFSYRDQQVKTNMVCAGGNGIHPGCSADSGGPLNCPINGVYEVHGLRSSGSPGCNVDHAPGVYTRVSTYLTWINNLLMTPTAKHVEPYKPFYHIGDEQHFLAISLCYFNFHIRSAWKQRPSPSTPKSPKRWRKCKRKMKITILFK</sequence>
<dbReference type="FunFam" id="2.40.10.10:FF:000002">
    <property type="entry name" value="Transmembrane protease serine"/>
    <property type="match status" value="1"/>
</dbReference>
<dbReference type="OrthoDB" id="10061449at2759"/>
<evidence type="ECO:0000256" key="3">
    <source>
        <dbReference type="ARBA" id="ARBA00022525"/>
    </source>
</evidence>
<feature type="domain" description="Peptidase S1" evidence="14">
    <location>
        <begin position="27"/>
        <end position="260"/>
    </location>
</feature>
<dbReference type="InterPro" id="IPR018114">
    <property type="entry name" value="TRYPSIN_HIS"/>
</dbReference>
<reference evidence="15" key="1">
    <citation type="submission" date="2025-08" db="UniProtKB">
        <authorList>
            <consortium name="Ensembl"/>
        </authorList>
    </citation>
    <scope>IDENTIFICATION</scope>
</reference>
<reference evidence="15" key="2">
    <citation type="submission" date="2025-09" db="UniProtKB">
        <authorList>
            <consortium name="Ensembl"/>
        </authorList>
    </citation>
    <scope>IDENTIFICATION</scope>
</reference>
<keyword evidence="16" id="KW-1185">Reference proteome</keyword>
<keyword evidence="6" id="KW-0378">Hydrolase</keyword>
<dbReference type="InterPro" id="IPR043504">
    <property type="entry name" value="Peptidase_S1_PA_chymotrypsin"/>
</dbReference>
<dbReference type="GO" id="GO:0046872">
    <property type="term" value="F:metal ion binding"/>
    <property type="evidence" value="ECO:0007669"/>
    <property type="project" value="UniProtKB-KW"/>
</dbReference>
<keyword evidence="4" id="KW-0645">Protease</keyword>
<dbReference type="InterPro" id="IPR050850">
    <property type="entry name" value="Peptidase_S1_Elastase_sf"/>
</dbReference>
<dbReference type="AlphaFoldDB" id="A0A8C5LXB4"/>
<organism evidence="15 16">
    <name type="scientific">Leptobrachium leishanense</name>
    <name type="common">Leishan spiny toad</name>
    <dbReference type="NCBI Taxonomy" id="445787"/>
    <lineage>
        <taxon>Eukaryota</taxon>
        <taxon>Metazoa</taxon>
        <taxon>Chordata</taxon>
        <taxon>Craniata</taxon>
        <taxon>Vertebrata</taxon>
        <taxon>Euteleostomi</taxon>
        <taxon>Amphibia</taxon>
        <taxon>Batrachia</taxon>
        <taxon>Anura</taxon>
        <taxon>Pelobatoidea</taxon>
        <taxon>Megophryidae</taxon>
        <taxon>Leptobrachium</taxon>
    </lineage>
</organism>
<dbReference type="PANTHER" id="PTHR24257">
    <property type="entry name" value="CHYMOTRYPSIN-LIKE ELASTASE FAMILY MEMBER"/>
    <property type="match status" value="1"/>
</dbReference>
<keyword evidence="13" id="KW-0732">Signal</keyword>
<dbReference type="Gene3D" id="2.40.10.10">
    <property type="entry name" value="Trypsin-like serine proteases"/>
    <property type="match status" value="2"/>
</dbReference>
<keyword evidence="8" id="KW-0106">Calcium</keyword>
<evidence type="ECO:0000259" key="14">
    <source>
        <dbReference type="PROSITE" id="PS50240"/>
    </source>
</evidence>
<dbReference type="SMART" id="SM00020">
    <property type="entry name" value="Tryp_SPc"/>
    <property type="match status" value="1"/>
</dbReference>
<accession>A0A8C5LXB4</accession>
<dbReference type="PROSITE" id="PS00134">
    <property type="entry name" value="TRYPSIN_HIS"/>
    <property type="match status" value="1"/>
</dbReference>
<evidence type="ECO:0000256" key="4">
    <source>
        <dbReference type="ARBA" id="ARBA00022670"/>
    </source>
</evidence>
<feature type="signal peptide" evidence="13">
    <location>
        <begin position="1"/>
        <end position="17"/>
    </location>
</feature>
<dbReference type="GO" id="GO:0005615">
    <property type="term" value="C:extracellular space"/>
    <property type="evidence" value="ECO:0007669"/>
    <property type="project" value="TreeGrafter"/>
</dbReference>
<dbReference type="GO" id="GO:0006508">
    <property type="term" value="P:proteolysis"/>
    <property type="evidence" value="ECO:0007669"/>
    <property type="project" value="UniProtKB-KW"/>
</dbReference>
<dbReference type="GeneTree" id="ENSGT01030000234528"/>
<evidence type="ECO:0000256" key="12">
    <source>
        <dbReference type="ARBA" id="ARBA00039015"/>
    </source>
</evidence>
<proteinExistence type="inferred from homology"/>
<protein>
    <recommendedName>
        <fullName evidence="12">pancreatic elastase</fullName>
        <ecNumber evidence="12">3.4.21.36</ecNumber>
    </recommendedName>
</protein>
<evidence type="ECO:0000256" key="7">
    <source>
        <dbReference type="ARBA" id="ARBA00022825"/>
    </source>
</evidence>
<evidence type="ECO:0000256" key="9">
    <source>
        <dbReference type="ARBA" id="ARBA00023157"/>
    </source>
</evidence>
<evidence type="ECO:0000256" key="1">
    <source>
        <dbReference type="ARBA" id="ARBA00001913"/>
    </source>
</evidence>
<dbReference type="CDD" id="cd00190">
    <property type="entry name" value="Tryp_SPc"/>
    <property type="match status" value="1"/>
</dbReference>
<evidence type="ECO:0000256" key="5">
    <source>
        <dbReference type="ARBA" id="ARBA00022723"/>
    </source>
</evidence>
<dbReference type="PANTHER" id="PTHR24257:SF0">
    <property type="entry name" value="CHYMOTRYPSIN-LIKE ELASTASE FAMILY MEMBER 1"/>
    <property type="match status" value="1"/>
</dbReference>
<evidence type="ECO:0000313" key="16">
    <source>
        <dbReference type="Proteomes" id="UP000694569"/>
    </source>
</evidence>
<evidence type="ECO:0000256" key="11">
    <source>
        <dbReference type="ARBA" id="ARBA00036864"/>
    </source>
</evidence>
<dbReference type="Pfam" id="PF00089">
    <property type="entry name" value="Trypsin"/>
    <property type="match status" value="1"/>
</dbReference>
<evidence type="ECO:0000256" key="10">
    <source>
        <dbReference type="ARBA" id="ARBA00024195"/>
    </source>
</evidence>
<feature type="chain" id="PRO_5034831580" description="pancreatic elastase" evidence="13">
    <location>
        <begin position="18"/>
        <end position="327"/>
    </location>
</feature>
<evidence type="ECO:0000256" key="13">
    <source>
        <dbReference type="SAM" id="SignalP"/>
    </source>
</evidence>
<keyword evidence="3" id="KW-0964">Secreted</keyword>
<evidence type="ECO:0000256" key="2">
    <source>
        <dbReference type="ARBA" id="ARBA00004613"/>
    </source>
</evidence>
<dbReference type="EC" id="3.4.21.36" evidence="12"/>
<evidence type="ECO:0000313" key="15">
    <source>
        <dbReference type="Ensembl" id="ENSLLEP00000003887.1"/>
    </source>
</evidence>
<evidence type="ECO:0000256" key="6">
    <source>
        <dbReference type="ARBA" id="ARBA00022801"/>
    </source>
</evidence>
<dbReference type="InterPro" id="IPR009003">
    <property type="entry name" value="Peptidase_S1_PA"/>
</dbReference>
<dbReference type="Proteomes" id="UP000694569">
    <property type="component" value="Unplaced"/>
</dbReference>
<comment type="cofactor">
    <cofactor evidence="1">
        <name>Ca(2+)</name>
        <dbReference type="ChEBI" id="CHEBI:29108"/>
    </cofactor>
</comment>
<dbReference type="FunFam" id="2.40.10.10:FF:000068">
    <property type="entry name" value="transmembrane protease serine 2"/>
    <property type="match status" value="1"/>
</dbReference>
<dbReference type="PROSITE" id="PS50240">
    <property type="entry name" value="TRYPSIN_DOM"/>
    <property type="match status" value="1"/>
</dbReference>
<dbReference type="InterPro" id="IPR001254">
    <property type="entry name" value="Trypsin_dom"/>
</dbReference>